<sequence>MQLDQRSGDLDPELWFPCSEHEGSRDILYPSSGNTFRGRMPAWCEHKQVSFRVSLSELPDDAPAATRLWARGFLAGSVPPLDDDTDLATRQQEADEFLTTGVWSGTPK</sequence>
<dbReference type="Proteomes" id="UP000295124">
    <property type="component" value="Unassembled WGS sequence"/>
</dbReference>
<name>A0A4R4YNU8_9ACTN</name>
<reference evidence="1 2" key="1">
    <citation type="submission" date="2019-03" db="EMBL/GenBank/DDBJ databases">
        <title>Draft genome sequences of novel Actinobacteria.</title>
        <authorList>
            <person name="Sahin N."/>
            <person name="Ay H."/>
            <person name="Saygin H."/>
        </authorList>
    </citation>
    <scope>NUCLEOTIDE SEQUENCE [LARGE SCALE GENOMIC DNA]</scope>
    <source>
        <strain evidence="1 2">JCM 13523</strain>
    </source>
</reference>
<dbReference type="OrthoDB" id="3359675at2"/>
<organism evidence="1 2">
    <name type="scientific">Kribbella antibiotica</name>
    <dbReference type="NCBI Taxonomy" id="190195"/>
    <lineage>
        <taxon>Bacteria</taxon>
        <taxon>Bacillati</taxon>
        <taxon>Actinomycetota</taxon>
        <taxon>Actinomycetes</taxon>
        <taxon>Propionibacteriales</taxon>
        <taxon>Kribbellaceae</taxon>
        <taxon>Kribbella</taxon>
    </lineage>
</organism>
<accession>A0A4R4YNU8</accession>
<protein>
    <submittedName>
        <fullName evidence="1">Uncharacterized protein</fullName>
    </submittedName>
</protein>
<evidence type="ECO:0000313" key="1">
    <source>
        <dbReference type="EMBL" id="TDD46746.1"/>
    </source>
</evidence>
<comment type="caution">
    <text evidence="1">The sequence shown here is derived from an EMBL/GenBank/DDBJ whole genome shotgun (WGS) entry which is preliminary data.</text>
</comment>
<proteinExistence type="predicted"/>
<dbReference type="EMBL" id="SMKX01000166">
    <property type="protein sequence ID" value="TDD46746.1"/>
    <property type="molecule type" value="Genomic_DNA"/>
</dbReference>
<evidence type="ECO:0000313" key="2">
    <source>
        <dbReference type="Proteomes" id="UP000295124"/>
    </source>
</evidence>
<dbReference type="AlphaFoldDB" id="A0A4R4YNU8"/>
<keyword evidence="2" id="KW-1185">Reference proteome</keyword>
<dbReference type="RefSeq" id="WP_132175693.1">
    <property type="nucleotide sequence ID" value="NZ_SMKX01000166.1"/>
</dbReference>
<gene>
    <name evidence="1" type="ORF">E1263_35885</name>
</gene>